<accession>A0A4Q9KKY3</accession>
<dbReference type="Proteomes" id="UP000291933">
    <property type="component" value="Unassembled WGS sequence"/>
</dbReference>
<dbReference type="Pfam" id="PF00571">
    <property type="entry name" value="CBS"/>
    <property type="match status" value="2"/>
</dbReference>
<comment type="caution">
    <text evidence="5">The sequence shown here is derived from an EMBL/GenBank/DDBJ whole genome shotgun (WGS) entry which is preliminary data.</text>
</comment>
<dbReference type="SMART" id="SM00116">
    <property type="entry name" value="CBS"/>
    <property type="match status" value="2"/>
</dbReference>
<dbReference type="AlphaFoldDB" id="A0A4Q9KKY3"/>
<feature type="domain" description="CBS" evidence="4">
    <location>
        <begin position="222"/>
        <end position="283"/>
    </location>
</feature>
<keyword evidence="2" id="KW-0129">CBS domain</keyword>
<feature type="domain" description="CBS" evidence="4">
    <location>
        <begin position="159"/>
        <end position="214"/>
    </location>
</feature>
<dbReference type="Pfam" id="PF10335">
    <property type="entry name" value="DUF294_C"/>
    <property type="match status" value="1"/>
</dbReference>
<dbReference type="PANTHER" id="PTHR48108">
    <property type="entry name" value="CBS DOMAIN-CONTAINING PROTEIN CBSX2, CHLOROPLASTIC"/>
    <property type="match status" value="1"/>
</dbReference>
<dbReference type="PROSITE" id="PS50042">
    <property type="entry name" value="CNMP_BINDING_3"/>
    <property type="match status" value="1"/>
</dbReference>
<dbReference type="CDD" id="cd00038">
    <property type="entry name" value="CAP_ED"/>
    <property type="match status" value="1"/>
</dbReference>
<dbReference type="Gene3D" id="3.10.580.10">
    <property type="entry name" value="CBS-domain"/>
    <property type="match status" value="1"/>
</dbReference>
<dbReference type="PROSITE" id="PS51371">
    <property type="entry name" value="CBS"/>
    <property type="match status" value="2"/>
</dbReference>
<evidence type="ECO:0000256" key="2">
    <source>
        <dbReference type="PROSITE-ProRule" id="PRU00703"/>
    </source>
</evidence>
<gene>
    <name evidence="5" type="ORF">ET996_10120</name>
</gene>
<dbReference type="SUPFAM" id="SSF54631">
    <property type="entry name" value="CBS-domain pair"/>
    <property type="match status" value="1"/>
</dbReference>
<organism evidence="5 6">
    <name type="scientific">Propioniciclava tarda</name>
    <dbReference type="NCBI Taxonomy" id="433330"/>
    <lineage>
        <taxon>Bacteria</taxon>
        <taxon>Bacillati</taxon>
        <taxon>Actinomycetota</taxon>
        <taxon>Actinomycetes</taxon>
        <taxon>Propionibacteriales</taxon>
        <taxon>Propionibacteriaceae</taxon>
        <taxon>Propioniciclava</taxon>
    </lineage>
</organism>
<dbReference type="SUPFAM" id="SSF51206">
    <property type="entry name" value="cAMP-binding domain-like"/>
    <property type="match status" value="1"/>
</dbReference>
<dbReference type="Gene3D" id="2.60.120.10">
    <property type="entry name" value="Jelly Rolls"/>
    <property type="match status" value="1"/>
</dbReference>
<keyword evidence="6" id="KW-1185">Reference proteome</keyword>
<dbReference type="PANTHER" id="PTHR48108:SF31">
    <property type="entry name" value="CBS DOMAIN AND CYCLIC NUCLEOTIDE-REGULATED NUCLEOTIDYLTRANSFERASE"/>
    <property type="match status" value="1"/>
</dbReference>
<dbReference type="Pfam" id="PF00027">
    <property type="entry name" value="cNMP_binding"/>
    <property type="match status" value="1"/>
</dbReference>
<evidence type="ECO:0000313" key="5">
    <source>
        <dbReference type="EMBL" id="TBT94540.1"/>
    </source>
</evidence>
<dbReference type="InterPro" id="IPR046342">
    <property type="entry name" value="CBS_dom_sf"/>
</dbReference>
<evidence type="ECO:0000259" key="3">
    <source>
        <dbReference type="PROSITE" id="PS50042"/>
    </source>
</evidence>
<proteinExistence type="predicted"/>
<dbReference type="InterPro" id="IPR051462">
    <property type="entry name" value="CBS_domain-containing"/>
</dbReference>
<dbReference type="GO" id="GO:0008773">
    <property type="term" value="F:[protein-PII] uridylyltransferase activity"/>
    <property type="evidence" value="ECO:0007669"/>
    <property type="project" value="InterPro"/>
</dbReference>
<protein>
    <submittedName>
        <fullName evidence="5">Cyclic nucleotide-binding/CBS domain-containing protein</fullName>
    </submittedName>
</protein>
<reference evidence="5 6" key="1">
    <citation type="submission" date="2019-01" db="EMBL/GenBank/DDBJ databases">
        <title>Lactibacter flavus gen. nov., sp. nov., a novel bacterium of the family Propionibacteriaceae isolated from raw milk and dairy products.</title>
        <authorList>
            <person name="Huptas C."/>
            <person name="Wenning M."/>
            <person name="Breitenwieser F."/>
            <person name="Doll E."/>
            <person name="Von Neubeck M."/>
            <person name="Busse H.-J."/>
            <person name="Scherer S."/>
        </authorList>
    </citation>
    <scope>NUCLEOTIDE SEQUENCE [LARGE SCALE GENOMIC DNA]</scope>
    <source>
        <strain evidence="5 6">DSM 22130</strain>
    </source>
</reference>
<dbReference type="SMART" id="SM00100">
    <property type="entry name" value="cNMP"/>
    <property type="match status" value="1"/>
</dbReference>
<dbReference type="EMBL" id="SDMR01000012">
    <property type="protein sequence ID" value="TBT94540.1"/>
    <property type="molecule type" value="Genomic_DNA"/>
</dbReference>
<dbReference type="Pfam" id="PF03445">
    <property type="entry name" value="DUF294"/>
    <property type="match status" value="1"/>
</dbReference>
<dbReference type="RefSeq" id="WP_131172438.1">
    <property type="nucleotide sequence ID" value="NZ_FXTL01000012.1"/>
</dbReference>
<keyword evidence="1" id="KW-0677">Repeat</keyword>
<evidence type="ECO:0000256" key="1">
    <source>
        <dbReference type="ARBA" id="ARBA00022737"/>
    </source>
</evidence>
<dbReference type="InterPro" id="IPR005105">
    <property type="entry name" value="GlnD_Uridyltrans_N"/>
</dbReference>
<dbReference type="CDD" id="cd05401">
    <property type="entry name" value="NT_GlnE_GlnD_like"/>
    <property type="match status" value="1"/>
</dbReference>
<dbReference type="OrthoDB" id="9789996at2"/>
<dbReference type="InterPro" id="IPR014710">
    <property type="entry name" value="RmlC-like_jellyroll"/>
</dbReference>
<dbReference type="InterPro" id="IPR018821">
    <property type="entry name" value="DUF294_put_nucleoTrafse_sb-bd"/>
</dbReference>
<dbReference type="InterPro" id="IPR000644">
    <property type="entry name" value="CBS_dom"/>
</dbReference>
<name>A0A4Q9KKY3_PROTD</name>
<evidence type="ECO:0000313" key="6">
    <source>
        <dbReference type="Proteomes" id="UP000291933"/>
    </source>
</evidence>
<dbReference type="InterPro" id="IPR000595">
    <property type="entry name" value="cNMP-bd_dom"/>
</dbReference>
<feature type="domain" description="Cyclic nucleotide-binding" evidence="3">
    <location>
        <begin position="17"/>
        <end position="116"/>
    </location>
</feature>
<dbReference type="CDD" id="cd04587">
    <property type="entry name" value="CBS_pair_CAP-ED_NT_Pol-beta-like_DUF294_assoc"/>
    <property type="match status" value="1"/>
</dbReference>
<dbReference type="InterPro" id="IPR018490">
    <property type="entry name" value="cNMP-bd_dom_sf"/>
</dbReference>
<evidence type="ECO:0000259" key="4">
    <source>
        <dbReference type="PROSITE" id="PS51371"/>
    </source>
</evidence>
<sequence>MSVELAEVRTFLRSHAPFSDLTTGSMDKLVNSLTSRYYRRGSTLVSVGQPNAFMYILRSGAVDIVDAHGALVERADEGACFGMSSVMSGGPSGFTMTAVEDTLVQLMPATVFHELLRTEPPFMAFFMRQQAGRVRSAVRAVNVDDAGGAILRTRVSDIAKRAPITIDRSASIQDAAVAMSDARVSAILVTAGGRLAGIVTDRDLRRVVAEQRDASASVTSLMTPDPRTVTGDALAFEVLMGMTQQRIHHLPVVDEAGACVGMVTAGDLMRLEQNNPVFLVGDIAAQTTVEGIATSTRRLASVVETLVSQGMDADDVQRVVTSVGDAVVRRLLNLAESELGTPPVKYCWVALGSQARMEQGVNSDQDSAILLSDEAGPEHAAYFAGLASRVVDGLEACGYPRCPGDMMASNPAWRLRISDWAVQFAQWINSPDPEALLNAQTFFDMRPLYGDNALHSVLASSVAAAAPKSPRFLQQLATQAQAWKVPLGFFRDFAVSDSGDHRNTLDLKAGGIAALVQMGRLFALSRGLTAVSTAARLRAAAAAGALSNENAENLIESFNFISEIRLAHQARQIRARVEPDNRVNPADLSALEKRQLREAFEIVRKMQGALGHVYQTQYTS</sequence>